<name>A0A0F9TW26_9ZZZZ</name>
<accession>A0A0F9TW26</accession>
<evidence type="ECO:0000256" key="1">
    <source>
        <dbReference type="SAM" id="Phobius"/>
    </source>
</evidence>
<dbReference type="AlphaFoldDB" id="A0A0F9TW26"/>
<keyword evidence="1" id="KW-0472">Membrane</keyword>
<keyword evidence="1" id="KW-1133">Transmembrane helix</keyword>
<protein>
    <submittedName>
        <fullName evidence="2">Uncharacterized protein</fullName>
    </submittedName>
</protein>
<dbReference type="EMBL" id="LAZR01000161">
    <property type="protein sequence ID" value="KKN85235.1"/>
    <property type="molecule type" value="Genomic_DNA"/>
</dbReference>
<comment type="caution">
    <text evidence="2">The sequence shown here is derived from an EMBL/GenBank/DDBJ whole genome shotgun (WGS) entry which is preliminary data.</text>
</comment>
<organism evidence="2">
    <name type="scientific">marine sediment metagenome</name>
    <dbReference type="NCBI Taxonomy" id="412755"/>
    <lineage>
        <taxon>unclassified sequences</taxon>
        <taxon>metagenomes</taxon>
        <taxon>ecological metagenomes</taxon>
    </lineage>
</organism>
<evidence type="ECO:0000313" key="2">
    <source>
        <dbReference type="EMBL" id="KKN85235.1"/>
    </source>
</evidence>
<feature type="transmembrane region" description="Helical" evidence="1">
    <location>
        <begin position="28"/>
        <end position="49"/>
    </location>
</feature>
<reference evidence="2" key="1">
    <citation type="journal article" date="2015" name="Nature">
        <title>Complex archaea that bridge the gap between prokaryotes and eukaryotes.</title>
        <authorList>
            <person name="Spang A."/>
            <person name="Saw J.H."/>
            <person name="Jorgensen S.L."/>
            <person name="Zaremba-Niedzwiedzka K."/>
            <person name="Martijn J."/>
            <person name="Lind A.E."/>
            <person name="van Eijk R."/>
            <person name="Schleper C."/>
            <person name="Guy L."/>
            <person name="Ettema T.J."/>
        </authorList>
    </citation>
    <scope>NUCLEOTIDE SEQUENCE</scope>
</reference>
<gene>
    <name evidence="2" type="ORF">LCGC14_0280630</name>
</gene>
<sequence>MSDNRRIRRKEERRKKIKYPISKKDKTLGILAIVLLFLLTVLLFFYFSIKGIKI</sequence>
<keyword evidence="1" id="KW-0812">Transmembrane</keyword>
<proteinExistence type="predicted"/>